<dbReference type="PRINTS" id="PR00919">
    <property type="entry name" value="THERMOPTASE"/>
</dbReference>
<dbReference type="Proteomes" id="UP000019489">
    <property type="component" value="Unassembled WGS sequence"/>
</dbReference>
<dbReference type="PANTHER" id="PTHR34448:SF3">
    <property type="entry name" value="AMINOPEPTIDASE AMPS"/>
    <property type="match status" value="1"/>
</dbReference>
<dbReference type="Pfam" id="PF02073">
    <property type="entry name" value="Peptidase_M29"/>
    <property type="match status" value="1"/>
</dbReference>
<comment type="caution">
    <text evidence="10">The sequence shown here is derived from an EMBL/GenBank/DDBJ whole genome shotgun (WGS) entry which is preliminary data.</text>
</comment>
<keyword evidence="8" id="KW-0378">Hydrolase</keyword>
<comment type="similarity">
    <text evidence="4">Belongs to the peptidase M29 family.</text>
</comment>
<gene>
    <name evidence="10" type="ORF">N865_18985</name>
</gene>
<comment type="cofactor">
    <cofactor evidence="2">
        <name>Mg(2+)</name>
        <dbReference type="ChEBI" id="CHEBI:18420"/>
    </cofactor>
</comment>
<name>W9GDL3_9MICO</name>
<evidence type="ECO:0000256" key="3">
    <source>
        <dbReference type="ARBA" id="ARBA00001947"/>
    </source>
</evidence>
<dbReference type="InterPro" id="IPR035097">
    <property type="entry name" value="M29_N-terminal"/>
</dbReference>
<organism evidence="10 11">
    <name type="scientific">Intrasporangium oryzae NRRL B-24470</name>
    <dbReference type="NCBI Taxonomy" id="1386089"/>
    <lineage>
        <taxon>Bacteria</taxon>
        <taxon>Bacillati</taxon>
        <taxon>Actinomycetota</taxon>
        <taxon>Actinomycetes</taxon>
        <taxon>Micrococcales</taxon>
        <taxon>Intrasporangiaceae</taxon>
        <taxon>Intrasporangium</taxon>
    </lineage>
</organism>
<dbReference type="EMBL" id="AWSA01000003">
    <property type="protein sequence ID" value="EWT03307.1"/>
    <property type="molecule type" value="Genomic_DNA"/>
</dbReference>
<keyword evidence="7" id="KW-0479">Metal-binding</keyword>
<dbReference type="GO" id="GO:0004177">
    <property type="term" value="F:aminopeptidase activity"/>
    <property type="evidence" value="ECO:0007669"/>
    <property type="project" value="UniProtKB-KW"/>
</dbReference>
<evidence type="ECO:0000256" key="7">
    <source>
        <dbReference type="ARBA" id="ARBA00022723"/>
    </source>
</evidence>
<sequence length="411" mass="45111">MTEPFDHLLEAYARLVIRIGVNVQPGQRVEIRGEPEQADTARALALEAYRVGASKVTITYVDRHLQRAEVEHAPDEWLGRSLPWEVEGIRAMKEDRPAVIALTGNPNPRLMDGLDPARLVRSTKLDQVREFLPLTSASEIAWTVVGAPTPGWAESILGVPDTARLWDAVATAMRLDEDDPVRSWREHLDALALRRNLLNERSFDRIRYRGPGTDLTIGVAAESRWVGGELTNAEGTTFVPNMPTEEVFLTPDWRRAEGRARTTAPFFLATSGTLVEGLEVELSDGTVTGARAERGEREIHEQFESIPRSRHLGEIAIVDGGSRVRRSGLVFNDMLYDENVGSHIAWGNGWNFGFAGSNDLTPDERVAAGQNQSATHVDIVIGSPDVEIDGIAADGTVTPLVQGDTFVLDGA</sequence>
<dbReference type="eggNOG" id="COG2309">
    <property type="taxonomic scope" value="Bacteria"/>
</dbReference>
<dbReference type="PATRIC" id="fig|1386089.3.peg.414"/>
<evidence type="ECO:0000256" key="6">
    <source>
        <dbReference type="ARBA" id="ARBA00022670"/>
    </source>
</evidence>
<keyword evidence="5 10" id="KW-0031">Aminopeptidase</keyword>
<dbReference type="Gene3D" id="3.40.1830.10">
    <property type="entry name" value="Thermophilic metalloprotease (M29)"/>
    <property type="match status" value="1"/>
</dbReference>
<dbReference type="GO" id="GO:0046872">
    <property type="term" value="F:metal ion binding"/>
    <property type="evidence" value="ECO:0007669"/>
    <property type="project" value="UniProtKB-KW"/>
</dbReference>
<keyword evidence="11" id="KW-1185">Reference proteome</keyword>
<comment type="cofactor">
    <cofactor evidence="3">
        <name>Zn(2+)</name>
        <dbReference type="ChEBI" id="CHEBI:29105"/>
    </cofactor>
</comment>
<evidence type="ECO:0000256" key="2">
    <source>
        <dbReference type="ARBA" id="ARBA00001946"/>
    </source>
</evidence>
<evidence type="ECO:0000256" key="9">
    <source>
        <dbReference type="ARBA" id="ARBA00023049"/>
    </source>
</evidence>
<evidence type="ECO:0000313" key="10">
    <source>
        <dbReference type="EMBL" id="EWT03307.1"/>
    </source>
</evidence>
<evidence type="ECO:0000256" key="5">
    <source>
        <dbReference type="ARBA" id="ARBA00022438"/>
    </source>
</evidence>
<evidence type="ECO:0000256" key="1">
    <source>
        <dbReference type="ARBA" id="ARBA00001941"/>
    </source>
</evidence>
<evidence type="ECO:0000256" key="4">
    <source>
        <dbReference type="ARBA" id="ARBA00008236"/>
    </source>
</evidence>
<dbReference type="PANTHER" id="PTHR34448">
    <property type="entry name" value="AMINOPEPTIDASE"/>
    <property type="match status" value="1"/>
</dbReference>
<evidence type="ECO:0000256" key="8">
    <source>
        <dbReference type="ARBA" id="ARBA00022801"/>
    </source>
</evidence>
<dbReference type="GO" id="GO:0008237">
    <property type="term" value="F:metallopeptidase activity"/>
    <property type="evidence" value="ECO:0007669"/>
    <property type="project" value="UniProtKB-KW"/>
</dbReference>
<reference evidence="10 11" key="1">
    <citation type="submission" date="2013-08" db="EMBL/GenBank/DDBJ databases">
        <title>Intrasporangium oryzae NRRL B-24470.</title>
        <authorList>
            <person name="Liu H."/>
            <person name="Wang G."/>
        </authorList>
    </citation>
    <scope>NUCLEOTIDE SEQUENCE [LARGE SCALE GENOMIC DNA]</scope>
    <source>
        <strain evidence="10 11">NRRL B-24470</strain>
    </source>
</reference>
<keyword evidence="9" id="KW-0482">Metalloprotease</keyword>
<dbReference type="SUPFAM" id="SSF144052">
    <property type="entry name" value="Thermophilic metalloprotease-like"/>
    <property type="match status" value="1"/>
</dbReference>
<dbReference type="RefSeq" id="WP_051509883.1">
    <property type="nucleotide sequence ID" value="NZ_AWSA01000003.1"/>
</dbReference>
<dbReference type="GO" id="GO:0006508">
    <property type="term" value="P:proteolysis"/>
    <property type="evidence" value="ECO:0007669"/>
    <property type="project" value="UniProtKB-KW"/>
</dbReference>
<dbReference type="InterPro" id="IPR000787">
    <property type="entry name" value="Peptidase_M29"/>
</dbReference>
<comment type="cofactor">
    <cofactor evidence="1">
        <name>Co(2+)</name>
        <dbReference type="ChEBI" id="CHEBI:48828"/>
    </cofactor>
</comment>
<protein>
    <submittedName>
        <fullName evidence="10">Aminopeptidase</fullName>
    </submittedName>
</protein>
<proteinExistence type="inferred from homology"/>
<accession>W9GDL3</accession>
<dbReference type="AlphaFoldDB" id="W9GDL3"/>
<evidence type="ECO:0000313" key="11">
    <source>
        <dbReference type="Proteomes" id="UP000019489"/>
    </source>
</evidence>
<dbReference type="InterPro" id="IPR052170">
    <property type="entry name" value="M29_Exopeptidase"/>
</dbReference>
<keyword evidence="6" id="KW-0645">Protease</keyword>